<sequence>MNAAAGRAGDTERVVELAHETLQLRLGVYEAESGPVAGAWYLIGSEYRKASRLQEAKEAIEKSLEIYSAEFAGREGKGSAILAKEQLCLILEDMDQLSDAKEARLQGASTGTMVCSSTKCPFGLIDFRIRNDGLPRLFKFNELKACSRCRSAF</sequence>
<dbReference type="GeneID" id="96087578"/>
<comment type="caution">
    <text evidence="2">The sequence shown here is derived from an EMBL/GenBank/DDBJ whole genome shotgun (WGS) entry which is preliminary data.</text>
</comment>
<evidence type="ECO:0000256" key="1">
    <source>
        <dbReference type="PROSITE-ProRule" id="PRU00339"/>
    </source>
</evidence>
<feature type="repeat" description="TPR" evidence="1">
    <location>
        <begin position="37"/>
        <end position="70"/>
    </location>
</feature>
<protein>
    <submittedName>
        <fullName evidence="2">Uncharacterized protein</fullName>
    </submittedName>
</protein>
<dbReference type="Proteomes" id="UP001578633">
    <property type="component" value="Chromosome 7"/>
</dbReference>
<reference evidence="2 3" key="1">
    <citation type="submission" date="2024-09" db="EMBL/GenBank/DDBJ databases">
        <title>T2T genomes of carrot and Alternaria dauci and their utility for understanding host-pathogen interaction during carrot leaf blight disease.</title>
        <authorList>
            <person name="Liu W."/>
            <person name="Xu S."/>
            <person name="Ou C."/>
            <person name="Liu X."/>
            <person name="Zhuang F."/>
            <person name="Deng X.W."/>
        </authorList>
    </citation>
    <scope>NUCLEOTIDE SEQUENCE [LARGE SCALE GENOMIC DNA]</scope>
    <source>
        <strain evidence="2 3">A2016</strain>
    </source>
</reference>
<dbReference type="Gene3D" id="1.25.40.10">
    <property type="entry name" value="Tetratricopeptide repeat domain"/>
    <property type="match status" value="1"/>
</dbReference>
<organism evidence="2 3">
    <name type="scientific">Alternaria dauci</name>
    <dbReference type="NCBI Taxonomy" id="48095"/>
    <lineage>
        <taxon>Eukaryota</taxon>
        <taxon>Fungi</taxon>
        <taxon>Dikarya</taxon>
        <taxon>Ascomycota</taxon>
        <taxon>Pezizomycotina</taxon>
        <taxon>Dothideomycetes</taxon>
        <taxon>Pleosporomycetidae</taxon>
        <taxon>Pleosporales</taxon>
        <taxon>Pleosporineae</taxon>
        <taxon>Pleosporaceae</taxon>
        <taxon>Alternaria</taxon>
        <taxon>Alternaria sect. Porri</taxon>
    </lineage>
</organism>
<dbReference type="RefSeq" id="XP_069304419.1">
    <property type="nucleotide sequence ID" value="XM_069453730.1"/>
</dbReference>
<evidence type="ECO:0000313" key="2">
    <source>
        <dbReference type="EMBL" id="KAL1793835.1"/>
    </source>
</evidence>
<keyword evidence="3" id="KW-1185">Reference proteome</keyword>
<dbReference type="EMBL" id="JBHGVX010000007">
    <property type="protein sequence ID" value="KAL1793835.1"/>
    <property type="molecule type" value="Genomic_DNA"/>
</dbReference>
<proteinExistence type="predicted"/>
<name>A0ABR3UCY3_9PLEO</name>
<dbReference type="InterPro" id="IPR011990">
    <property type="entry name" value="TPR-like_helical_dom_sf"/>
</dbReference>
<dbReference type="InterPro" id="IPR019734">
    <property type="entry name" value="TPR_rpt"/>
</dbReference>
<keyword evidence="1" id="KW-0802">TPR repeat</keyword>
<accession>A0ABR3UCY3</accession>
<evidence type="ECO:0000313" key="3">
    <source>
        <dbReference type="Proteomes" id="UP001578633"/>
    </source>
</evidence>
<gene>
    <name evidence="2" type="ORF">ACET3X_007256</name>
</gene>
<dbReference type="SUPFAM" id="SSF48452">
    <property type="entry name" value="TPR-like"/>
    <property type="match status" value="1"/>
</dbReference>
<dbReference type="PROSITE" id="PS50005">
    <property type="entry name" value="TPR"/>
    <property type="match status" value="1"/>
</dbReference>